<evidence type="ECO:0000256" key="1">
    <source>
        <dbReference type="SAM" id="SignalP"/>
    </source>
</evidence>
<dbReference type="AlphaFoldDB" id="A0A8W8IY28"/>
<dbReference type="PANTHER" id="PTHR21724">
    <property type="entry name" value="SHKT DOMAIN-CONTAINING PROTEIN"/>
    <property type="match status" value="1"/>
</dbReference>
<dbReference type="Gene3D" id="1.10.10.1940">
    <property type="match status" value="4"/>
</dbReference>
<feature type="domain" description="ShKT" evidence="2">
    <location>
        <begin position="72"/>
        <end position="112"/>
    </location>
</feature>
<dbReference type="Pfam" id="PF01549">
    <property type="entry name" value="ShK"/>
    <property type="match status" value="4"/>
</dbReference>
<evidence type="ECO:0000313" key="4">
    <source>
        <dbReference type="Proteomes" id="UP000005408"/>
    </source>
</evidence>
<dbReference type="Proteomes" id="UP000005408">
    <property type="component" value="Unassembled WGS sequence"/>
</dbReference>
<dbReference type="SMART" id="SM00254">
    <property type="entry name" value="ShKT"/>
    <property type="match status" value="4"/>
</dbReference>
<dbReference type="InterPro" id="IPR003582">
    <property type="entry name" value="ShKT_dom"/>
</dbReference>
<accession>A0A8W8IY28</accession>
<dbReference type="PANTHER" id="PTHR21724:SF109">
    <property type="entry name" value="SHKT DOMAIN-CONTAINING PROTEIN"/>
    <property type="match status" value="1"/>
</dbReference>
<feature type="signal peptide" evidence="1">
    <location>
        <begin position="1"/>
        <end position="20"/>
    </location>
</feature>
<protein>
    <recommendedName>
        <fullName evidence="2">ShKT domain-containing protein</fullName>
    </recommendedName>
</protein>
<keyword evidence="4" id="KW-1185">Reference proteome</keyword>
<feature type="chain" id="PRO_5036496443" description="ShKT domain-containing protein" evidence="1">
    <location>
        <begin position="21"/>
        <end position="271"/>
    </location>
</feature>
<feature type="domain" description="ShKT" evidence="2">
    <location>
        <begin position="221"/>
        <end position="258"/>
    </location>
</feature>
<feature type="domain" description="ShKT" evidence="2">
    <location>
        <begin position="176"/>
        <end position="214"/>
    </location>
</feature>
<sequence>MVDWRSSLLLLIFFVYGGLGDVQFQWKFHPTVNPVVKDGKRSGESMSTPSTILVPPKRPPTGTAFPISANSDCEDNPSVNCSLYNTDIICDSQGIYYLWARKNCRLHCGFCQKSCKDDPNANCALYNATALCDPNGIYYGWARRNCTAYCGLCQGTTTSLQPTVITSSQPSYPSEVCKDTLNCRVYHAAMICVTNGIYYPWSLKHCPAYCGYCQAPTRIVPCSDKLTNCDEYPPDLCTNELYRLWREDNCRKFCGICSGIDTVIDYSSVVG</sequence>
<dbReference type="EnsemblMetazoa" id="G16068.3">
    <property type="protein sequence ID" value="G16068.3:cds"/>
    <property type="gene ID" value="G16068"/>
</dbReference>
<name>A0A8W8IY28_MAGGI</name>
<evidence type="ECO:0000313" key="3">
    <source>
        <dbReference type="EnsemblMetazoa" id="G16068.3:cds"/>
    </source>
</evidence>
<organism evidence="3 4">
    <name type="scientific">Magallana gigas</name>
    <name type="common">Pacific oyster</name>
    <name type="synonym">Crassostrea gigas</name>
    <dbReference type="NCBI Taxonomy" id="29159"/>
    <lineage>
        <taxon>Eukaryota</taxon>
        <taxon>Metazoa</taxon>
        <taxon>Spiralia</taxon>
        <taxon>Lophotrochozoa</taxon>
        <taxon>Mollusca</taxon>
        <taxon>Bivalvia</taxon>
        <taxon>Autobranchia</taxon>
        <taxon>Pteriomorphia</taxon>
        <taxon>Ostreida</taxon>
        <taxon>Ostreoidea</taxon>
        <taxon>Ostreidae</taxon>
        <taxon>Magallana</taxon>
    </lineage>
</organism>
<reference evidence="3" key="1">
    <citation type="submission" date="2022-08" db="UniProtKB">
        <authorList>
            <consortium name="EnsemblMetazoa"/>
        </authorList>
    </citation>
    <scope>IDENTIFICATION</scope>
    <source>
        <strain evidence="3">05x7-T-G4-1.051#20</strain>
    </source>
</reference>
<evidence type="ECO:0000259" key="2">
    <source>
        <dbReference type="SMART" id="SM00254"/>
    </source>
</evidence>
<feature type="domain" description="ShKT" evidence="2">
    <location>
        <begin position="114"/>
        <end position="154"/>
    </location>
</feature>
<keyword evidence="1" id="KW-0732">Signal</keyword>
<proteinExistence type="predicted"/>